<organism evidence="1 2">
    <name type="scientific">Durusdinium trenchii</name>
    <dbReference type="NCBI Taxonomy" id="1381693"/>
    <lineage>
        <taxon>Eukaryota</taxon>
        <taxon>Sar</taxon>
        <taxon>Alveolata</taxon>
        <taxon>Dinophyceae</taxon>
        <taxon>Suessiales</taxon>
        <taxon>Symbiodiniaceae</taxon>
        <taxon>Durusdinium</taxon>
    </lineage>
</organism>
<dbReference type="CDD" id="cd22744">
    <property type="entry name" value="OTU"/>
    <property type="match status" value="1"/>
</dbReference>
<accession>A0ABP0LSE0</accession>
<gene>
    <name evidence="1" type="ORF">CCMP2556_LOCUS22234</name>
</gene>
<dbReference type="Pfam" id="PF02338">
    <property type="entry name" value="OTU"/>
    <property type="match status" value="1"/>
</dbReference>
<sequence>MATGSTTLQAVHRRQGMGNHIFPTGTRPNPAFAGAGRATVANPLQSNPSSTRRSLGSSMPPGQRRPTTPSDSARRDELGGASRGSNTSAFDQGLSRGEASSTRSRSVTGSKARSTAIPHREGLNSGGSSGSSTCDKCDGKHPTESCPHFRKDREKHKDAWVNYGCKNNPHQMGGSGGNYVLRNARVIPQPGDGSCLYHSISYGLRNINASTLRRELAGFLKENPKLEIAGDTLEEWVRWDSNSSVNEYARRQAVSGWGGGIEMACCSTLKSVNIHVYESMGRYSSEFKRISCFDNPHAERTIHVLYQGGLHYDALQPLAT</sequence>
<name>A0ABP0LSE0_9DINO</name>
<comment type="caution">
    <text evidence="1">The sequence shown here is derived from an EMBL/GenBank/DDBJ whole genome shotgun (WGS) entry which is preliminary data.</text>
</comment>
<dbReference type="PROSITE" id="PS50802">
    <property type="entry name" value="OTU"/>
    <property type="match status" value="1"/>
</dbReference>
<dbReference type="Gene3D" id="3.90.70.80">
    <property type="match status" value="1"/>
</dbReference>
<dbReference type="InterPro" id="IPR038765">
    <property type="entry name" value="Papain-like_cys_pep_sf"/>
</dbReference>
<protein>
    <submittedName>
        <fullName evidence="1">Uncharacterized protein</fullName>
    </submittedName>
</protein>
<proteinExistence type="predicted"/>
<dbReference type="EMBL" id="CAXAMN010013669">
    <property type="protein sequence ID" value="CAK9041492.1"/>
    <property type="molecule type" value="Genomic_DNA"/>
</dbReference>
<reference evidence="1 2" key="1">
    <citation type="submission" date="2024-02" db="EMBL/GenBank/DDBJ databases">
        <authorList>
            <person name="Chen Y."/>
            <person name="Shah S."/>
            <person name="Dougan E. K."/>
            <person name="Thang M."/>
            <person name="Chan C."/>
        </authorList>
    </citation>
    <scope>NUCLEOTIDE SEQUENCE [LARGE SCALE GENOMIC DNA]</scope>
</reference>
<evidence type="ECO:0000313" key="2">
    <source>
        <dbReference type="Proteomes" id="UP001642484"/>
    </source>
</evidence>
<dbReference type="Proteomes" id="UP001642484">
    <property type="component" value="Unassembled WGS sequence"/>
</dbReference>
<dbReference type="PANTHER" id="PTHR13312">
    <property type="entry name" value="HIV-INDUCED PROTEIN-7-LIKE PROTEASE"/>
    <property type="match status" value="1"/>
</dbReference>
<dbReference type="SUPFAM" id="SSF54001">
    <property type="entry name" value="Cysteine proteinases"/>
    <property type="match status" value="1"/>
</dbReference>
<keyword evidence="2" id="KW-1185">Reference proteome</keyword>
<dbReference type="PANTHER" id="PTHR13312:SF0">
    <property type="entry name" value="UBIQUITIN THIOESTERASE OTU1"/>
    <property type="match status" value="1"/>
</dbReference>
<evidence type="ECO:0000313" key="1">
    <source>
        <dbReference type="EMBL" id="CAK9041492.1"/>
    </source>
</evidence>
<dbReference type="InterPro" id="IPR003323">
    <property type="entry name" value="OTU_dom"/>
</dbReference>